<dbReference type="AlphaFoldDB" id="A0A1Y2IV70"/>
<sequence>MEELQTADNYAKLEGSLREADVSHDVRRLNSSILEMKDAFRKLSSSFALHDCQVQEIDRQSGGSTPVPPLKPRWDKLRERFTVLLDSSHANARKASATLKQYVNLFTDSNIKDSRNYEALRKEIDNLLTVVQSRIKCAQGAEDSFASLANNIRDFEGHVHNAIMAVKAQSKVVYQALEESSDKVRVLRCQLAKASDELVELGITLITCLSTGAISAGMLFLKFSPETAQTVVTSLISSFSPAKAASMKLVETIKLKKSLRESERTLAAMQRRFGAVKFLEDSLLHAAHSMDTLAGRVDALSDIWYLLKTDMCEIRSELCRILDGTPPSQMFAQKLRVTRGVYRRLIETLDIYARGTAL</sequence>
<dbReference type="Gene3D" id="1.20.1170.10">
    <property type="match status" value="1"/>
</dbReference>
<gene>
    <name evidence="1" type="ORF">PYCCODRAFT_1432725</name>
</gene>
<protein>
    <submittedName>
        <fullName evidence="1">Uncharacterized protein</fullName>
    </submittedName>
</protein>
<proteinExistence type="predicted"/>
<dbReference type="Proteomes" id="UP000193067">
    <property type="component" value="Unassembled WGS sequence"/>
</dbReference>
<reference evidence="1 2" key="1">
    <citation type="journal article" date="2015" name="Biotechnol. Biofuels">
        <title>Enhanced degradation of softwood versus hardwood by the white-rot fungus Pycnoporus coccineus.</title>
        <authorList>
            <person name="Couturier M."/>
            <person name="Navarro D."/>
            <person name="Chevret D."/>
            <person name="Henrissat B."/>
            <person name="Piumi F."/>
            <person name="Ruiz-Duenas F.J."/>
            <person name="Martinez A.T."/>
            <person name="Grigoriev I.V."/>
            <person name="Riley R."/>
            <person name="Lipzen A."/>
            <person name="Berrin J.G."/>
            <person name="Master E.R."/>
            <person name="Rosso M.N."/>
        </authorList>
    </citation>
    <scope>NUCLEOTIDE SEQUENCE [LARGE SCALE GENOMIC DNA]</scope>
    <source>
        <strain evidence="1 2">BRFM310</strain>
    </source>
</reference>
<dbReference type="SUPFAM" id="SSF58100">
    <property type="entry name" value="Bacterial hemolysins"/>
    <property type="match status" value="1"/>
</dbReference>
<organism evidence="1 2">
    <name type="scientific">Trametes coccinea (strain BRFM310)</name>
    <name type="common">Pycnoporus coccineus</name>
    <dbReference type="NCBI Taxonomy" id="1353009"/>
    <lineage>
        <taxon>Eukaryota</taxon>
        <taxon>Fungi</taxon>
        <taxon>Dikarya</taxon>
        <taxon>Basidiomycota</taxon>
        <taxon>Agaricomycotina</taxon>
        <taxon>Agaricomycetes</taxon>
        <taxon>Polyporales</taxon>
        <taxon>Polyporaceae</taxon>
        <taxon>Trametes</taxon>
    </lineage>
</organism>
<accession>A0A1Y2IV70</accession>
<dbReference type="EMBL" id="KZ084094">
    <property type="protein sequence ID" value="OSD04987.1"/>
    <property type="molecule type" value="Genomic_DNA"/>
</dbReference>
<evidence type="ECO:0000313" key="2">
    <source>
        <dbReference type="Proteomes" id="UP000193067"/>
    </source>
</evidence>
<keyword evidence="2" id="KW-1185">Reference proteome</keyword>
<dbReference type="OrthoDB" id="2752851at2759"/>
<evidence type="ECO:0000313" key="1">
    <source>
        <dbReference type="EMBL" id="OSD04987.1"/>
    </source>
</evidence>
<name>A0A1Y2IV70_TRAC3</name>